<feature type="coiled-coil region" evidence="1">
    <location>
        <begin position="30"/>
        <end position="57"/>
    </location>
</feature>
<dbReference type="EMBL" id="CADCUU010000405">
    <property type="protein sequence ID" value="CAA9428696.1"/>
    <property type="molecule type" value="Genomic_DNA"/>
</dbReference>
<reference evidence="2" key="1">
    <citation type="submission" date="2020-02" db="EMBL/GenBank/DDBJ databases">
        <authorList>
            <person name="Meier V. D."/>
        </authorList>
    </citation>
    <scope>NUCLEOTIDE SEQUENCE</scope>
    <source>
        <strain evidence="2">AVDCRST_MAG15</strain>
    </source>
</reference>
<protein>
    <submittedName>
        <fullName evidence="2">Uncharacterized protein</fullName>
    </submittedName>
</protein>
<evidence type="ECO:0000256" key="1">
    <source>
        <dbReference type="SAM" id="Coils"/>
    </source>
</evidence>
<name>A0A6J4Q5D9_9RHOB</name>
<gene>
    <name evidence="2" type="ORF">AVDCRST_MAG15-2920</name>
</gene>
<proteinExistence type="predicted"/>
<keyword evidence="1" id="KW-0175">Coiled coil</keyword>
<dbReference type="AlphaFoldDB" id="A0A6J4Q5D9"/>
<evidence type="ECO:0000313" key="2">
    <source>
        <dbReference type="EMBL" id="CAA9428696.1"/>
    </source>
</evidence>
<sequence length="171" mass="19662">MTHNPLPLRTADDRVAALKQMLASVGRVPLPQEARRLAELEAQVDAFEAEAYQQLRRDLSDIHAWMHVRHPDWNGSFSVRVRPGSDPWRLSWLCMWETGVDEVRPELWHLLLQALAALGYDPDGPEPDWTYREVRPMTLEEMSAHRRLEAVARIAAAHNQEDLGASFHSKR</sequence>
<organism evidence="2">
    <name type="scientific">uncultured Rubellimicrobium sp</name>
    <dbReference type="NCBI Taxonomy" id="543078"/>
    <lineage>
        <taxon>Bacteria</taxon>
        <taxon>Pseudomonadati</taxon>
        <taxon>Pseudomonadota</taxon>
        <taxon>Alphaproteobacteria</taxon>
        <taxon>Rhodobacterales</taxon>
        <taxon>Roseobacteraceae</taxon>
        <taxon>Rubellimicrobium</taxon>
        <taxon>environmental samples</taxon>
    </lineage>
</organism>
<accession>A0A6J4Q5D9</accession>